<keyword evidence="5 7" id="KW-1133">Transmembrane helix</keyword>
<dbReference type="SUPFAM" id="SSF144091">
    <property type="entry name" value="Rhomboid-like"/>
    <property type="match status" value="1"/>
</dbReference>
<comment type="caution">
    <text evidence="9">The sequence shown here is derived from an EMBL/GenBank/DDBJ whole genome shotgun (WGS) entry which is preliminary data.</text>
</comment>
<gene>
    <name evidence="9" type="ORF">BC938DRAFT_483275</name>
</gene>
<dbReference type="GO" id="GO:0006950">
    <property type="term" value="P:response to stress"/>
    <property type="evidence" value="ECO:0007669"/>
    <property type="project" value="UniProtKB-ARBA"/>
</dbReference>
<dbReference type="InterPro" id="IPR007599">
    <property type="entry name" value="DER1"/>
</dbReference>
<evidence type="ECO:0000256" key="6">
    <source>
        <dbReference type="ARBA" id="ARBA00023136"/>
    </source>
</evidence>
<protein>
    <recommendedName>
        <fullName evidence="7">Derlin</fullName>
    </recommendedName>
</protein>
<dbReference type="Proteomes" id="UP000274822">
    <property type="component" value="Unassembled WGS sequence"/>
</dbReference>
<accession>A0A433QC89</accession>
<feature type="region of interest" description="Disordered" evidence="8">
    <location>
        <begin position="271"/>
        <end position="295"/>
    </location>
</feature>
<sequence>MATGNLLSVTSHPSHQTAPHFAAACHVSPLLSPSLPSPKAMPIPIETWYYEVPTVTRTYLTAAVLTSLGVYWRLVTNFLYFGPLSLDFLFHMSILARYSRMLEEGFFRDRTADYFWLLFLASIQLLCLTPFVSMPFLGAPLTFTLVYVWSRRNPYIRLNMLGLFVFSAPFLPWVMLVFSFLLNNSVPTGDLMGIAVGHVYYFFEDVWPQERQSGGRRWLKTPGIIVRLFEGPVAMAAIDPHPPSNEDGYGWAPVDGAVEGALAGVGAVDGEAATDNGGPRVGEEEGAAVGGVGPA</sequence>
<keyword evidence="3 7" id="KW-0812">Transmembrane</keyword>
<reference evidence="9 10" key="1">
    <citation type="journal article" date="2018" name="New Phytol.">
        <title>Phylogenomics of Endogonaceae and evolution of mycorrhizas within Mucoromycota.</title>
        <authorList>
            <person name="Chang Y."/>
            <person name="Desiro A."/>
            <person name="Na H."/>
            <person name="Sandor L."/>
            <person name="Lipzen A."/>
            <person name="Clum A."/>
            <person name="Barry K."/>
            <person name="Grigoriev I.V."/>
            <person name="Martin F.M."/>
            <person name="Stajich J.E."/>
            <person name="Smith M.E."/>
            <person name="Bonito G."/>
            <person name="Spatafora J.W."/>
        </authorList>
    </citation>
    <scope>NUCLEOTIDE SEQUENCE [LARGE SCALE GENOMIC DNA]</scope>
    <source>
        <strain evidence="9 10">AD002</strain>
    </source>
</reference>
<keyword evidence="10" id="KW-1185">Reference proteome</keyword>
<dbReference type="GO" id="GO:0005789">
    <property type="term" value="C:endoplasmic reticulum membrane"/>
    <property type="evidence" value="ECO:0007669"/>
    <property type="project" value="UniProtKB-SubCell"/>
</dbReference>
<evidence type="ECO:0000256" key="3">
    <source>
        <dbReference type="ARBA" id="ARBA00022692"/>
    </source>
</evidence>
<evidence type="ECO:0000256" key="1">
    <source>
        <dbReference type="ARBA" id="ARBA00004477"/>
    </source>
</evidence>
<comment type="caution">
    <text evidence="7">Lacks conserved residue(s) required for the propagation of feature annotation.</text>
</comment>
<evidence type="ECO:0000256" key="4">
    <source>
        <dbReference type="ARBA" id="ARBA00022824"/>
    </source>
</evidence>
<evidence type="ECO:0000313" key="9">
    <source>
        <dbReference type="EMBL" id="RUS27420.1"/>
    </source>
</evidence>
<comment type="function">
    <text evidence="7">May be involved in the degradation of misfolded endoplasmic reticulum (ER) luminal proteins.</text>
</comment>
<name>A0A433QC89_9FUNG</name>
<feature type="transmembrane region" description="Helical" evidence="7">
    <location>
        <begin position="78"/>
        <end position="96"/>
    </location>
</feature>
<dbReference type="AlphaFoldDB" id="A0A433QC89"/>
<dbReference type="InterPro" id="IPR035952">
    <property type="entry name" value="Rhomboid-like_sf"/>
</dbReference>
<evidence type="ECO:0000256" key="7">
    <source>
        <dbReference type="RuleBase" id="RU363059"/>
    </source>
</evidence>
<proteinExistence type="inferred from homology"/>
<evidence type="ECO:0000256" key="8">
    <source>
        <dbReference type="SAM" id="MobiDB-lite"/>
    </source>
</evidence>
<comment type="subcellular location">
    <subcellularLocation>
        <location evidence="1 7">Endoplasmic reticulum membrane</location>
        <topology evidence="1 7">Multi-pass membrane protein</topology>
    </subcellularLocation>
</comment>
<feature type="transmembrane region" description="Helical" evidence="7">
    <location>
        <begin position="161"/>
        <end position="182"/>
    </location>
</feature>
<keyword evidence="4 7" id="KW-0256">Endoplasmic reticulum</keyword>
<organism evidence="9 10">
    <name type="scientific">Jimgerdemannia flammicorona</name>
    <dbReference type="NCBI Taxonomy" id="994334"/>
    <lineage>
        <taxon>Eukaryota</taxon>
        <taxon>Fungi</taxon>
        <taxon>Fungi incertae sedis</taxon>
        <taxon>Mucoromycota</taxon>
        <taxon>Mucoromycotina</taxon>
        <taxon>Endogonomycetes</taxon>
        <taxon>Endogonales</taxon>
        <taxon>Endogonaceae</taxon>
        <taxon>Jimgerdemannia</taxon>
    </lineage>
</organism>
<evidence type="ECO:0000313" key="10">
    <source>
        <dbReference type="Proteomes" id="UP000274822"/>
    </source>
</evidence>
<keyword evidence="6 7" id="KW-0472">Membrane</keyword>
<dbReference type="Pfam" id="PF04511">
    <property type="entry name" value="DER1"/>
    <property type="match status" value="1"/>
</dbReference>
<evidence type="ECO:0000256" key="2">
    <source>
        <dbReference type="ARBA" id="ARBA00008917"/>
    </source>
</evidence>
<dbReference type="PANTHER" id="PTHR11009">
    <property type="entry name" value="DER1-LIKE PROTEIN, DERLIN"/>
    <property type="match status" value="1"/>
</dbReference>
<comment type="similarity">
    <text evidence="2 7">Belongs to the derlin family.</text>
</comment>
<evidence type="ECO:0000256" key="5">
    <source>
        <dbReference type="ARBA" id="ARBA00022989"/>
    </source>
</evidence>
<dbReference type="EMBL" id="RBNJ01008423">
    <property type="protein sequence ID" value="RUS27420.1"/>
    <property type="molecule type" value="Genomic_DNA"/>
</dbReference>
<feature type="transmembrane region" description="Helical" evidence="7">
    <location>
        <begin position="116"/>
        <end position="149"/>
    </location>
</feature>